<feature type="domain" description="GH18" evidence="10">
    <location>
        <begin position="505"/>
        <end position="877"/>
    </location>
</feature>
<dbReference type="OrthoDB" id="73875at2759"/>
<protein>
    <submittedName>
        <fullName evidence="11">Chitinase</fullName>
        <ecNumber evidence="11">3.2.1.14</ecNumber>
    </submittedName>
</protein>
<dbReference type="Gene3D" id="3.10.50.10">
    <property type="match status" value="2"/>
</dbReference>
<dbReference type="SMART" id="SM00494">
    <property type="entry name" value="ChtBD2"/>
    <property type="match status" value="3"/>
</dbReference>
<keyword evidence="6 7" id="KW-0326">Glycosidase</keyword>
<dbReference type="InterPro" id="IPR002557">
    <property type="entry name" value="Chitin-bd_dom"/>
</dbReference>
<evidence type="ECO:0000256" key="4">
    <source>
        <dbReference type="ARBA" id="ARBA00022801"/>
    </source>
</evidence>
<accession>A0A8B6CFU1</accession>
<dbReference type="PROSITE" id="PS50940">
    <property type="entry name" value="CHIT_BIND_II"/>
    <property type="match status" value="2"/>
</dbReference>
<dbReference type="InterPro" id="IPR017853">
    <property type="entry name" value="GH"/>
</dbReference>
<feature type="compositionally biased region" description="Polar residues" evidence="8">
    <location>
        <begin position="485"/>
        <end position="497"/>
    </location>
</feature>
<dbReference type="GO" id="GO:0005975">
    <property type="term" value="P:carbohydrate metabolic process"/>
    <property type="evidence" value="ECO:0007669"/>
    <property type="project" value="InterPro"/>
</dbReference>
<evidence type="ECO:0000313" key="12">
    <source>
        <dbReference type="Proteomes" id="UP000596742"/>
    </source>
</evidence>
<dbReference type="InterPro" id="IPR029070">
    <property type="entry name" value="Chitinase_insertion_sf"/>
</dbReference>
<comment type="caution">
    <text evidence="11">The sequence shown here is derived from an EMBL/GenBank/DDBJ whole genome shotgun (WGS) entry which is preliminary data.</text>
</comment>
<dbReference type="PROSITE" id="PS01095">
    <property type="entry name" value="GH18_1"/>
    <property type="match status" value="2"/>
</dbReference>
<evidence type="ECO:0000256" key="7">
    <source>
        <dbReference type="RuleBase" id="RU000489"/>
    </source>
</evidence>
<evidence type="ECO:0000259" key="9">
    <source>
        <dbReference type="PROSITE" id="PS50940"/>
    </source>
</evidence>
<keyword evidence="12" id="KW-1185">Reference proteome</keyword>
<dbReference type="EMBL" id="UYJE01001649">
    <property type="protein sequence ID" value="VDI03921.1"/>
    <property type="molecule type" value="Genomic_DNA"/>
</dbReference>
<dbReference type="InterPro" id="IPR001223">
    <property type="entry name" value="Glyco_hydro18_cat"/>
</dbReference>
<sequence length="1151" mass="127217">IWFLLSKFCDYTLITLKSIICPNRSNSSRIGESIFDIVNVRYCCFHAEGEHTGTTMVLFASVAHGYKRVCYHTNWAQYRTAPYTFLPADIDPLLCTHIIYSFGKVVGNTIQPYEWNDESTDWSVGKYKETANLKMKNPDLKILLAIGGWTHGSAPFTALVDNTQDMETFAAYVIEYLRYINFDGLDLDWEYPANRGSPPEDKLRFTDLCRILRRAFENEANQFGRSRLLLTAAVAAGEETVNSAYDIPAISQELDFINLMAYDLHGSWENFLGHNSPLYARSDESTEQKTLNQYHFNEPFKDYAINLWLNGGTPKEKLILGLGLYGRSFKMGSSSHALGSPASGGGAAGRYTREAGFLSFYEVCHNLANGWSRVWNDEQKVPYAYKGDQWVGYDDLQSITVKAEYVKNKKLGGSMVWAMDLDDFTNSCGFGINPLMSKLKKLLPTDSVAPTGNPQTQAPSSSKPTESPSTAKPTESPSTAKPTKAISTIQPTQSPNTVGPDANSYKRVCYHTNWAQYRTAPYKFFPADIDPSLCTHIIYSFGKVVGNTIQPYEWNDKSTDWSVGKYEETANLKMKNPDLKILLAIGGWTHGSAPFTALVDNTQDMETFAANAIKYLRNINFDGLDLDWEYPANRGSPPEDKHRFTQLCKILRSAFEDDAKRIGRPRLLLTAAVAAGEGTIETAYEIGYISKELDFINLMAYDLHGSWENFLGHNSPLYARNDESTEQKKLNQDYAVNLWLNGGTPKEKLILGLGLYGRSFKMGSSSHALGSPASGGGTAGRYTGEAGFLSFYEVCENLANGWTRVWNDEQKVPYAYKGDQWVGYDDLESIQIKAEYIRQNGLGGSMVWAIDLDDITNSCGLGINPLMSKLKDMLPDSTVQPTKATSTVEPTQSPTAQPTLAPTTVQPTKAPTTAQPTQAPTTAKPTQAPTTAKPTQAPTTAQPTPAPTTAKPTQAPTTAQTTHAPTTSQPTQAPTTKIPGGCGAPVNCANGKFYVDACDPKVYYQCGHGIAHKYKCGTGTLWDSSKNICNWDYIVNPTTPDPCAPTDCVEGHMYGDSCDDQSYYICFGGKPSKHTCADGTLWDSSIDKCNWEGKVGAKRCAPVNCESGKFYGDNCDDKVYYSCWNGVAYRYDCAHGTEWDASIKNCNWVKR</sequence>
<feature type="compositionally biased region" description="Polar residues" evidence="8">
    <location>
        <begin position="448"/>
        <end position="457"/>
    </location>
</feature>
<dbReference type="Gene3D" id="3.20.20.80">
    <property type="entry name" value="Glycosidases"/>
    <property type="match status" value="2"/>
</dbReference>
<feature type="domain" description="Chitin-binding type-2" evidence="9">
    <location>
        <begin position="1045"/>
        <end position="1102"/>
    </location>
</feature>
<name>A0A8B6CFU1_MYTGA</name>
<dbReference type="GO" id="GO:0006032">
    <property type="term" value="P:chitin catabolic process"/>
    <property type="evidence" value="ECO:0007669"/>
    <property type="project" value="UniProtKB-ARBA"/>
</dbReference>
<dbReference type="PANTHER" id="PTHR11177">
    <property type="entry name" value="CHITINASE"/>
    <property type="match status" value="1"/>
</dbReference>
<proteinExistence type="inferred from homology"/>
<dbReference type="Gene3D" id="2.170.140.10">
    <property type="entry name" value="Chitin binding domain"/>
    <property type="match status" value="3"/>
</dbReference>
<dbReference type="FunFam" id="3.20.20.80:FF:000007">
    <property type="entry name" value="Acidic mammalian chitinase"/>
    <property type="match status" value="2"/>
</dbReference>
<dbReference type="InterPro" id="IPR036508">
    <property type="entry name" value="Chitin-bd_dom_sf"/>
</dbReference>
<dbReference type="Pfam" id="PF01607">
    <property type="entry name" value="CBM_14"/>
    <property type="match status" value="3"/>
</dbReference>
<keyword evidence="3" id="KW-0732">Signal</keyword>
<evidence type="ECO:0000256" key="2">
    <source>
        <dbReference type="ARBA" id="ARBA00022669"/>
    </source>
</evidence>
<dbReference type="Proteomes" id="UP000596742">
    <property type="component" value="Unassembled WGS sequence"/>
</dbReference>
<dbReference type="InterPro" id="IPR050314">
    <property type="entry name" value="Glycosyl_Hydrlase_18"/>
</dbReference>
<evidence type="ECO:0000313" key="11">
    <source>
        <dbReference type="EMBL" id="VDI03921.1"/>
    </source>
</evidence>
<dbReference type="SUPFAM" id="SSF54556">
    <property type="entry name" value="Chitinase insertion domain"/>
    <property type="match status" value="2"/>
</dbReference>
<organism evidence="11 12">
    <name type="scientific">Mytilus galloprovincialis</name>
    <name type="common">Mediterranean mussel</name>
    <dbReference type="NCBI Taxonomy" id="29158"/>
    <lineage>
        <taxon>Eukaryota</taxon>
        <taxon>Metazoa</taxon>
        <taxon>Spiralia</taxon>
        <taxon>Lophotrochozoa</taxon>
        <taxon>Mollusca</taxon>
        <taxon>Bivalvia</taxon>
        <taxon>Autobranchia</taxon>
        <taxon>Pteriomorphia</taxon>
        <taxon>Mytilida</taxon>
        <taxon>Mytiloidea</taxon>
        <taxon>Mytilidae</taxon>
        <taxon>Mytilinae</taxon>
        <taxon>Mytilus</taxon>
    </lineage>
</organism>
<dbReference type="EC" id="3.2.1.14" evidence="11"/>
<feature type="compositionally biased region" description="Low complexity" evidence="8">
    <location>
        <begin position="458"/>
        <end position="479"/>
    </location>
</feature>
<evidence type="ECO:0000256" key="8">
    <source>
        <dbReference type="SAM" id="MobiDB-lite"/>
    </source>
</evidence>
<dbReference type="GO" id="GO:0008843">
    <property type="term" value="F:endochitinase activity"/>
    <property type="evidence" value="ECO:0007669"/>
    <property type="project" value="UniProtKB-EC"/>
</dbReference>
<keyword evidence="5" id="KW-1015">Disulfide bond</keyword>
<dbReference type="FunFam" id="3.10.50.10:FF:000001">
    <property type="entry name" value="Chitinase 3-like 1"/>
    <property type="match status" value="2"/>
</dbReference>
<feature type="non-terminal residue" evidence="11">
    <location>
        <position position="1"/>
    </location>
</feature>
<comment type="similarity">
    <text evidence="1">Belongs to the glycosyl hydrolase 18 family. Chitinase class II subfamily.</text>
</comment>
<dbReference type="SUPFAM" id="SSF51445">
    <property type="entry name" value="(Trans)glycosidases"/>
    <property type="match status" value="2"/>
</dbReference>
<feature type="domain" description="Chitin-binding type-2" evidence="9">
    <location>
        <begin position="985"/>
        <end position="1043"/>
    </location>
</feature>
<gene>
    <name evidence="11" type="ORF">MGAL_10B023073</name>
</gene>
<evidence type="ECO:0000256" key="5">
    <source>
        <dbReference type="ARBA" id="ARBA00023157"/>
    </source>
</evidence>
<dbReference type="InterPro" id="IPR001579">
    <property type="entry name" value="Glyco_hydro_18_chit_AS"/>
</dbReference>
<keyword evidence="2" id="KW-0147">Chitin-binding</keyword>
<dbReference type="PANTHER" id="PTHR11177:SF317">
    <property type="entry name" value="CHITINASE 12-RELATED"/>
    <property type="match status" value="1"/>
</dbReference>
<feature type="compositionally biased region" description="Polar residues" evidence="8">
    <location>
        <begin position="877"/>
        <end position="900"/>
    </location>
</feature>
<reference evidence="11" key="1">
    <citation type="submission" date="2018-11" db="EMBL/GenBank/DDBJ databases">
        <authorList>
            <person name="Alioto T."/>
            <person name="Alioto T."/>
        </authorList>
    </citation>
    <scope>NUCLEOTIDE SEQUENCE</scope>
</reference>
<feature type="compositionally biased region" description="Low complexity" evidence="8">
    <location>
        <begin position="901"/>
        <end position="976"/>
    </location>
</feature>
<dbReference type="SMART" id="SM00636">
    <property type="entry name" value="Glyco_18"/>
    <property type="match status" value="2"/>
</dbReference>
<dbReference type="GO" id="GO:0008061">
    <property type="term" value="F:chitin binding"/>
    <property type="evidence" value="ECO:0007669"/>
    <property type="project" value="UniProtKB-KW"/>
</dbReference>
<keyword evidence="4 7" id="KW-0378">Hydrolase</keyword>
<dbReference type="InterPro" id="IPR011583">
    <property type="entry name" value="Chitinase_II/V-like_cat"/>
</dbReference>
<dbReference type="Pfam" id="PF00704">
    <property type="entry name" value="Glyco_hydro_18"/>
    <property type="match status" value="2"/>
</dbReference>
<dbReference type="SUPFAM" id="SSF57625">
    <property type="entry name" value="Invertebrate chitin-binding proteins"/>
    <property type="match status" value="3"/>
</dbReference>
<dbReference type="PROSITE" id="PS51910">
    <property type="entry name" value="GH18_2"/>
    <property type="match status" value="2"/>
</dbReference>
<evidence type="ECO:0000256" key="3">
    <source>
        <dbReference type="ARBA" id="ARBA00022729"/>
    </source>
</evidence>
<evidence type="ECO:0000256" key="1">
    <source>
        <dbReference type="ARBA" id="ARBA00009121"/>
    </source>
</evidence>
<dbReference type="CDD" id="cd02872">
    <property type="entry name" value="GH18_chitolectin_chitotriosidase"/>
    <property type="match status" value="2"/>
</dbReference>
<feature type="region of interest" description="Disordered" evidence="8">
    <location>
        <begin position="877"/>
        <end position="976"/>
    </location>
</feature>
<evidence type="ECO:0000256" key="6">
    <source>
        <dbReference type="ARBA" id="ARBA00023295"/>
    </source>
</evidence>
<dbReference type="AlphaFoldDB" id="A0A8B6CFU1"/>
<feature type="domain" description="GH18" evidence="10">
    <location>
        <begin position="66"/>
        <end position="446"/>
    </location>
</feature>
<feature type="region of interest" description="Disordered" evidence="8">
    <location>
        <begin position="446"/>
        <end position="502"/>
    </location>
</feature>
<evidence type="ECO:0000259" key="10">
    <source>
        <dbReference type="PROSITE" id="PS51910"/>
    </source>
</evidence>
<dbReference type="GO" id="GO:0005576">
    <property type="term" value="C:extracellular region"/>
    <property type="evidence" value="ECO:0007669"/>
    <property type="project" value="InterPro"/>
</dbReference>